<dbReference type="InterPro" id="IPR000515">
    <property type="entry name" value="MetI-like"/>
</dbReference>
<dbReference type="PROSITE" id="PS50928">
    <property type="entry name" value="ABC_TM1"/>
    <property type="match status" value="1"/>
</dbReference>
<evidence type="ECO:0000256" key="2">
    <source>
        <dbReference type="ARBA" id="ARBA00022448"/>
    </source>
</evidence>
<dbReference type="Gene3D" id="1.10.3720.10">
    <property type="entry name" value="MetI-like"/>
    <property type="match status" value="1"/>
</dbReference>
<dbReference type="GO" id="GO:0042918">
    <property type="term" value="P:alkanesulfonate transmembrane transport"/>
    <property type="evidence" value="ECO:0007669"/>
    <property type="project" value="UniProtKB-ARBA"/>
</dbReference>
<dbReference type="PANTHER" id="PTHR30151:SF0">
    <property type="entry name" value="ABC TRANSPORTER PERMEASE PROTEIN MJ0413-RELATED"/>
    <property type="match status" value="1"/>
</dbReference>
<dbReference type="AlphaFoldDB" id="A0A9X4NUZ3"/>
<evidence type="ECO:0000313" key="10">
    <source>
        <dbReference type="Proteomes" id="UP001152876"/>
    </source>
</evidence>
<evidence type="ECO:0000256" key="5">
    <source>
        <dbReference type="ARBA" id="ARBA00022989"/>
    </source>
</evidence>
<keyword evidence="5 7" id="KW-1133">Transmembrane helix</keyword>
<evidence type="ECO:0000313" key="9">
    <source>
        <dbReference type="EMBL" id="MDG5977111.1"/>
    </source>
</evidence>
<dbReference type="SUPFAM" id="SSF161098">
    <property type="entry name" value="MetI-like"/>
    <property type="match status" value="1"/>
</dbReference>
<evidence type="ECO:0000256" key="3">
    <source>
        <dbReference type="ARBA" id="ARBA00022475"/>
    </source>
</evidence>
<evidence type="ECO:0000256" key="4">
    <source>
        <dbReference type="ARBA" id="ARBA00022692"/>
    </source>
</evidence>
<dbReference type="InterPro" id="IPR035906">
    <property type="entry name" value="MetI-like_sf"/>
</dbReference>
<sequence length="331" mass="35543">MRAASLLDVSRDRMAYLPDNPSPLARPAETPDAPAAKTPVAALSSVKSQAASGSGVGAKAPGMAFLVACVRDQMRGWIMAAISIGSVLLAWHLATHYRLDFYVRFGNIPSPAEVFAKVIEVNQSTTFVTNIGISVRRILYGFAIAAVLGIGLGLLIGRYRWFRQISMPALEVFRPIPAIAWVPMSIMLWPSNEVSIVFITFLGAFFPILLNSIHGVEAIDPVLLRAARSLGAREPTLLFEVVLPAALPHIFTGLAVGMGVAWVSLIAAEMISGQFGIGYFTWEAYSLISYPEIALGMITIGILGLLCSSAIRLTSRLAMPWQASASPGERS</sequence>
<evidence type="ECO:0000256" key="7">
    <source>
        <dbReference type="RuleBase" id="RU363032"/>
    </source>
</evidence>
<keyword evidence="6 7" id="KW-0472">Membrane</keyword>
<feature type="transmembrane region" description="Helical" evidence="7">
    <location>
        <begin position="195"/>
        <end position="216"/>
    </location>
</feature>
<comment type="subcellular location">
    <subcellularLocation>
        <location evidence="1 7">Cell membrane</location>
        <topology evidence="1 7">Multi-pass membrane protein</topology>
    </subcellularLocation>
</comment>
<feature type="transmembrane region" description="Helical" evidence="7">
    <location>
        <begin position="288"/>
        <end position="311"/>
    </location>
</feature>
<feature type="transmembrane region" description="Helical" evidence="7">
    <location>
        <begin position="237"/>
        <end position="268"/>
    </location>
</feature>
<feature type="domain" description="ABC transmembrane type-1" evidence="8">
    <location>
        <begin position="131"/>
        <end position="311"/>
    </location>
</feature>
<dbReference type="EMBL" id="AOGK01000017">
    <property type="protein sequence ID" value="MDG5977111.1"/>
    <property type="molecule type" value="Genomic_DNA"/>
</dbReference>
<dbReference type="RefSeq" id="WP_245638177.1">
    <property type="nucleotide sequence ID" value="NZ_AOGK01000017.1"/>
</dbReference>
<keyword evidence="3" id="KW-1003">Cell membrane</keyword>
<protein>
    <submittedName>
        <fullName evidence="9">ABC-type nitrate/sulfonate/bicarbonate transport system</fullName>
    </submittedName>
</protein>
<dbReference type="Proteomes" id="UP001152876">
    <property type="component" value="Unassembled WGS sequence"/>
</dbReference>
<evidence type="ECO:0000256" key="1">
    <source>
        <dbReference type="ARBA" id="ARBA00004651"/>
    </source>
</evidence>
<dbReference type="FunFam" id="1.10.3720.10:FF:000003">
    <property type="entry name" value="Aliphatic sulfonate ABC transporter permease"/>
    <property type="match status" value="1"/>
</dbReference>
<gene>
    <name evidence="9" type="ORF">H010_17748</name>
</gene>
<accession>A0A9X4NUZ3</accession>
<dbReference type="Pfam" id="PF00528">
    <property type="entry name" value="BPD_transp_1"/>
    <property type="match status" value="1"/>
</dbReference>
<keyword evidence="4 7" id="KW-0812">Transmembrane</keyword>
<feature type="transmembrane region" description="Helical" evidence="7">
    <location>
        <begin position="138"/>
        <end position="157"/>
    </location>
</feature>
<feature type="transmembrane region" description="Helical" evidence="7">
    <location>
        <begin position="169"/>
        <end position="189"/>
    </location>
</feature>
<evidence type="ECO:0000259" key="8">
    <source>
        <dbReference type="PROSITE" id="PS50928"/>
    </source>
</evidence>
<reference evidence="9" key="1">
    <citation type="submission" date="2013-01" db="EMBL/GenBank/DDBJ databases">
        <title>Genome draft of Hydrogenophaga taeniospiralis 2K1.</title>
        <authorList>
            <person name="Gomila M."/>
            <person name="Lalucat J."/>
        </authorList>
    </citation>
    <scope>NUCLEOTIDE SEQUENCE</scope>
    <source>
        <strain evidence="9">CCUG 15921</strain>
    </source>
</reference>
<dbReference type="GO" id="GO:0005886">
    <property type="term" value="C:plasma membrane"/>
    <property type="evidence" value="ECO:0007669"/>
    <property type="project" value="UniProtKB-SubCell"/>
</dbReference>
<keyword evidence="2 7" id="KW-0813">Transport</keyword>
<feature type="transmembrane region" description="Helical" evidence="7">
    <location>
        <begin position="76"/>
        <end position="94"/>
    </location>
</feature>
<comment type="similarity">
    <text evidence="7">Belongs to the binding-protein-dependent transport system permease family.</text>
</comment>
<dbReference type="CDD" id="cd06261">
    <property type="entry name" value="TM_PBP2"/>
    <property type="match status" value="1"/>
</dbReference>
<comment type="caution">
    <text evidence="9">The sequence shown here is derived from an EMBL/GenBank/DDBJ whole genome shotgun (WGS) entry which is preliminary data.</text>
</comment>
<organism evidence="9 10">
    <name type="scientific">Hydrogenophaga taeniospiralis CCUG 15921</name>
    <dbReference type="NCBI Taxonomy" id="1281780"/>
    <lineage>
        <taxon>Bacteria</taxon>
        <taxon>Pseudomonadati</taxon>
        <taxon>Pseudomonadota</taxon>
        <taxon>Betaproteobacteria</taxon>
        <taxon>Burkholderiales</taxon>
        <taxon>Comamonadaceae</taxon>
        <taxon>Hydrogenophaga</taxon>
    </lineage>
</organism>
<name>A0A9X4NUZ3_9BURK</name>
<dbReference type="PANTHER" id="PTHR30151">
    <property type="entry name" value="ALKANE SULFONATE ABC TRANSPORTER-RELATED, MEMBRANE SUBUNIT"/>
    <property type="match status" value="1"/>
</dbReference>
<evidence type="ECO:0000256" key="6">
    <source>
        <dbReference type="ARBA" id="ARBA00023136"/>
    </source>
</evidence>
<proteinExistence type="inferred from homology"/>
<keyword evidence="10" id="KW-1185">Reference proteome</keyword>